<keyword evidence="1" id="KW-0472">Membrane</keyword>
<dbReference type="RefSeq" id="WP_025008160.1">
    <property type="nucleotide sequence ID" value="NZ_BMPK01000001.1"/>
</dbReference>
<dbReference type="EMBL" id="CP080635">
    <property type="protein sequence ID" value="QYX72354.1"/>
    <property type="molecule type" value="Genomic_DNA"/>
</dbReference>
<gene>
    <name evidence="2" type="ORF">K3G22_16700</name>
</gene>
<dbReference type="Proteomes" id="UP000827084">
    <property type="component" value="Chromosome"/>
</dbReference>
<keyword evidence="3" id="KW-1185">Reference proteome</keyword>
<evidence type="ECO:0000313" key="2">
    <source>
        <dbReference type="EMBL" id="QYX72354.1"/>
    </source>
</evidence>
<evidence type="ECO:0008006" key="4">
    <source>
        <dbReference type="Google" id="ProtNLM"/>
    </source>
</evidence>
<reference evidence="2 3" key="1">
    <citation type="submission" date="2021-08" db="EMBL/GenBank/DDBJ databases">
        <title>Shewanella putrefaciens YZ-J, complete genome.</title>
        <authorList>
            <person name="Yi Z."/>
        </authorList>
    </citation>
    <scope>NUCLEOTIDE SEQUENCE [LARGE SCALE GENOMIC DNA]</scope>
    <source>
        <strain evidence="2 3">YZ-J</strain>
    </source>
</reference>
<feature type="transmembrane region" description="Helical" evidence="1">
    <location>
        <begin position="12"/>
        <end position="32"/>
    </location>
</feature>
<keyword evidence="1" id="KW-0812">Transmembrane</keyword>
<sequence>MSTKKLIAYGPFRVVLFIGVFIFSISFISLLITEVLEHNSTLCVSKECFVNFVSIFNFPIDVVKGTVALLALIALLHKSEETQHQIKISEAQNVFNNYYHHRRMVFEELSDITKKNEFVKLDNLNKLYSSAFPLNSPVNFIPVSDLVNVRQTINCFFKGVFSEDYFKNIQCVDAYNISLFREFEKFTLIDKSNFIENFELNLKIMLDSLGLGLCCENYKFSDEIINDTEKSWLVVQEIYISKNSEILNIDFLKILDEIDSLMATLNRIANCHDELSFTLVGLMFFEKITDVNGIRRVFYDLNRSRKQFASFIFDSSNVTEIS</sequence>
<protein>
    <recommendedName>
        <fullName evidence="4">Phage abortive infection protein</fullName>
    </recommendedName>
</protein>
<evidence type="ECO:0000256" key="1">
    <source>
        <dbReference type="SAM" id="Phobius"/>
    </source>
</evidence>
<evidence type="ECO:0000313" key="3">
    <source>
        <dbReference type="Proteomes" id="UP000827084"/>
    </source>
</evidence>
<feature type="transmembrane region" description="Helical" evidence="1">
    <location>
        <begin position="52"/>
        <end position="76"/>
    </location>
</feature>
<organism evidence="2 3">
    <name type="scientific">Shewanella putrefaciens</name>
    <name type="common">Pseudomonas putrefaciens</name>
    <dbReference type="NCBI Taxonomy" id="24"/>
    <lineage>
        <taxon>Bacteria</taxon>
        <taxon>Pseudomonadati</taxon>
        <taxon>Pseudomonadota</taxon>
        <taxon>Gammaproteobacteria</taxon>
        <taxon>Alteromonadales</taxon>
        <taxon>Shewanellaceae</taxon>
        <taxon>Shewanella</taxon>
    </lineage>
</organism>
<dbReference type="GeneID" id="67444933"/>
<name>A0ABX8X9X9_SHEPU</name>
<keyword evidence="1" id="KW-1133">Transmembrane helix</keyword>
<proteinExistence type="predicted"/>
<accession>A0ABX8X9X9</accession>